<dbReference type="GO" id="GO:0003676">
    <property type="term" value="F:nucleic acid binding"/>
    <property type="evidence" value="ECO:0007669"/>
    <property type="project" value="InterPro"/>
</dbReference>
<dbReference type="Pfam" id="PF13966">
    <property type="entry name" value="zf-RVT"/>
    <property type="match status" value="1"/>
</dbReference>
<dbReference type="Proteomes" id="UP001054252">
    <property type="component" value="Unassembled WGS sequence"/>
</dbReference>
<accession>A0AAV5KQV6</accession>
<feature type="domain" description="RNase H type-1" evidence="2">
    <location>
        <begin position="251"/>
        <end position="369"/>
    </location>
</feature>
<evidence type="ECO:0000259" key="3">
    <source>
        <dbReference type="Pfam" id="PF13966"/>
    </source>
</evidence>
<name>A0AAV5KQV6_9ROSI</name>
<organism evidence="4 5">
    <name type="scientific">Rubroshorea leprosula</name>
    <dbReference type="NCBI Taxonomy" id="152421"/>
    <lineage>
        <taxon>Eukaryota</taxon>
        <taxon>Viridiplantae</taxon>
        <taxon>Streptophyta</taxon>
        <taxon>Embryophyta</taxon>
        <taxon>Tracheophyta</taxon>
        <taxon>Spermatophyta</taxon>
        <taxon>Magnoliopsida</taxon>
        <taxon>eudicotyledons</taxon>
        <taxon>Gunneridae</taxon>
        <taxon>Pentapetalae</taxon>
        <taxon>rosids</taxon>
        <taxon>malvids</taxon>
        <taxon>Malvales</taxon>
        <taxon>Dipterocarpaceae</taxon>
        <taxon>Rubroshorea</taxon>
    </lineage>
</organism>
<gene>
    <name evidence="4" type="ORF">SLEP1_g36253</name>
</gene>
<dbReference type="InterPro" id="IPR036397">
    <property type="entry name" value="RNaseH_sf"/>
</dbReference>
<reference evidence="4 5" key="1">
    <citation type="journal article" date="2021" name="Commun. Biol.">
        <title>The genome of Shorea leprosula (Dipterocarpaceae) highlights the ecological relevance of drought in aseasonal tropical rainforests.</title>
        <authorList>
            <person name="Ng K.K.S."/>
            <person name="Kobayashi M.J."/>
            <person name="Fawcett J.A."/>
            <person name="Hatakeyama M."/>
            <person name="Paape T."/>
            <person name="Ng C.H."/>
            <person name="Ang C.C."/>
            <person name="Tnah L.H."/>
            <person name="Lee C.T."/>
            <person name="Nishiyama T."/>
            <person name="Sese J."/>
            <person name="O'Brien M.J."/>
            <person name="Copetti D."/>
            <person name="Mohd Noor M.I."/>
            <person name="Ong R.C."/>
            <person name="Putra M."/>
            <person name="Sireger I.Z."/>
            <person name="Indrioko S."/>
            <person name="Kosugi Y."/>
            <person name="Izuno A."/>
            <person name="Isagi Y."/>
            <person name="Lee S.L."/>
            <person name="Shimizu K.K."/>
        </authorList>
    </citation>
    <scope>NUCLEOTIDE SEQUENCE [LARGE SCALE GENOMIC DNA]</scope>
    <source>
        <strain evidence="4">214</strain>
    </source>
</reference>
<dbReference type="AlphaFoldDB" id="A0AAV5KQV6"/>
<protein>
    <submittedName>
        <fullName evidence="4">Uncharacterized protein</fullName>
    </submittedName>
</protein>
<dbReference type="InterPro" id="IPR026960">
    <property type="entry name" value="RVT-Znf"/>
</dbReference>
<evidence type="ECO:0000256" key="1">
    <source>
        <dbReference type="SAM" id="MobiDB-lite"/>
    </source>
</evidence>
<evidence type="ECO:0000313" key="4">
    <source>
        <dbReference type="EMBL" id="GKV27045.1"/>
    </source>
</evidence>
<dbReference type="SUPFAM" id="SSF53098">
    <property type="entry name" value="Ribonuclease H-like"/>
    <property type="match status" value="1"/>
</dbReference>
<dbReference type="PANTHER" id="PTHR47723:SF19">
    <property type="entry name" value="POLYNUCLEOTIDYL TRANSFERASE, RIBONUCLEASE H-LIKE SUPERFAMILY PROTEIN"/>
    <property type="match status" value="1"/>
</dbReference>
<dbReference type="CDD" id="cd06222">
    <property type="entry name" value="RNase_H_like"/>
    <property type="match status" value="1"/>
</dbReference>
<dbReference type="EMBL" id="BPVZ01000074">
    <property type="protein sequence ID" value="GKV27045.1"/>
    <property type="molecule type" value="Genomic_DNA"/>
</dbReference>
<sequence>MPVSNAITHSMTWNQEFLEGLVPQAQVQEILSIPLSSTACIQDKLIWKYSNDGMFSAKTAFHQILTLRASIPLQEQNWKWVWRLRCAERIRLFIWLLLRNRVLTNAVRYERHMASSSSCPRCFGIPETTLHLLRDCPSAVQVWNTIGLGGLDFFHLPLQHWLECNARNISQVLHGNMSHDVLFLSTIWQLRKCRNRLIFKGEELSAAMLCSLINNYSLDTVKAMACNIFNKDRALRGISWQPPDSPFCKLNTDGSREQVSGLASARGVLGDTTGASIKGSSVNIGQASIFLAELWGCREGLILCKALKVSHLVIEMDSLAAVQVIEGTKDNDSLAAVLVADICRLSNDFTSIVIQHTPQEGNFAADFLAGIGRSLPVGTTIFYFPPPGLNAFLEGDHLGSERSFKILTLDDSPTAWLSVSATSPSSSPPDAGLESPPCKTPFWPDL</sequence>
<feature type="compositionally biased region" description="Low complexity" evidence="1">
    <location>
        <begin position="418"/>
        <end position="429"/>
    </location>
</feature>
<dbReference type="Pfam" id="PF13456">
    <property type="entry name" value="RVT_3"/>
    <property type="match status" value="1"/>
</dbReference>
<evidence type="ECO:0000313" key="5">
    <source>
        <dbReference type="Proteomes" id="UP001054252"/>
    </source>
</evidence>
<comment type="caution">
    <text evidence="4">The sequence shown here is derived from an EMBL/GenBank/DDBJ whole genome shotgun (WGS) entry which is preliminary data.</text>
</comment>
<dbReference type="InterPro" id="IPR002156">
    <property type="entry name" value="RNaseH_domain"/>
</dbReference>
<dbReference type="GO" id="GO:0004523">
    <property type="term" value="F:RNA-DNA hybrid ribonuclease activity"/>
    <property type="evidence" value="ECO:0007669"/>
    <property type="project" value="InterPro"/>
</dbReference>
<keyword evidence="5" id="KW-1185">Reference proteome</keyword>
<dbReference type="InterPro" id="IPR012337">
    <property type="entry name" value="RNaseH-like_sf"/>
</dbReference>
<feature type="domain" description="Reverse transcriptase zinc-binding" evidence="3">
    <location>
        <begin position="55"/>
        <end position="143"/>
    </location>
</feature>
<proteinExistence type="predicted"/>
<evidence type="ECO:0000259" key="2">
    <source>
        <dbReference type="Pfam" id="PF13456"/>
    </source>
</evidence>
<feature type="region of interest" description="Disordered" evidence="1">
    <location>
        <begin position="418"/>
        <end position="446"/>
    </location>
</feature>
<dbReference type="InterPro" id="IPR053151">
    <property type="entry name" value="RNase_H-like"/>
</dbReference>
<dbReference type="PANTHER" id="PTHR47723">
    <property type="entry name" value="OS05G0353850 PROTEIN"/>
    <property type="match status" value="1"/>
</dbReference>
<dbReference type="Gene3D" id="3.30.420.10">
    <property type="entry name" value="Ribonuclease H-like superfamily/Ribonuclease H"/>
    <property type="match status" value="1"/>
</dbReference>
<dbReference type="InterPro" id="IPR044730">
    <property type="entry name" value="RNase_H-like_dom_plant"/>
</dbReference>